<accession>Q022B0</accession>
<comment type="subcellular location">
    <subcellularLocation>
        <location evidence="1">Cell membrane</location>
        <topology evidence="1">Multi-pass membrane protein</topology>
    </subcellularLocation>
</comment>
<feature type="domain" description="Cytochrome b561 bacterial/Ni-hydrogenase" evidence="7">
    <location>
        <begin position="1"/>
        <end position="203"/>
    </location>
</feature>
<evidence type="ECO:0000256" key="5">
    <source>
        <dbReference type="ARBA" id="ARBA00023136"/>
    </source>
</evidence>
<reference evidence="8" key="1">
    <citation type="submission" date="2006-10" db="EMBL/GenBank/DDBJ databases">
        <title>Complete sequence of Solibacter usitatus Ellin6076.</title>
        <authorList>
            <consortium name="US DOE Joint Genome Institute"/>
            <person name="Copeland A."/>
            <person name="Lucas S."/>
            <person name="Lapidus A."/>
            <person name="Barry K."/>
            <person name="Detter J.C."/>
            <person name="Glavina del Rio T."/>
            <person name="Hammon N."/>
            <person name="Israni S."/>
            <person name="Dalin E."/>
            <person name="Tice H."/>
            <person name="Pitluck S."/>
            <person name="Thompson L.S."/>
            <person name="Brettin T."/>
            <person name="Bruce D."/>
            <person name="Han C."/>
            <person name="Tapia R."/>
            <person name="Gilna P."/>
            <person name="Schmutz J."/>
            <person name="Larimer F."/>
            <person name="Land M."/>
            <person name="Hauser L."/>
            <person name="Kyrpides N."/>
            <person name="Mikhailova N."/>
            <person name="Janssen P.H."/>
            <person name="Kuske C.R."/>
            <person name="Richardson P."/>
        </authorList>
    </citation>
    <scope>NUCLEOTIDE SEQUENCE</scope>
    <source>
        <strain evidence="8">Ellin6076</strain>
    </source>
</reference>
<dbReference type="InterPro" id="IPR016174">
    <property type="entry name" value="Di-haem_cyt_TM"/>
</dbReference>
<dbReference type="GO" id="GO:0005886">
    <property type="term" value="C:plasma membrane"/>
    <property type="evidence" value="ECO:0007669"/>
    <property type="project" value="UniProtKB-SubCell"/>
</dbReference>
<dbReference type="KEGG" id="sus:Acid_3216"/>
<evidence type="ECO:0000313" key="8">
    <source>
        <dbReference type="EMBL" id="ABJ84193.1"/>
    </source>
</evidence>
<proteinExistence type="predicted"/>
<feature type="transmembrane region" description="Helical" evidence="6">
    <location>
        <begin position="6"/>
        <end position="24"/>
    </location>
</feature>
<dbReference type="Gene3D" id="1.20.950.20">
    <property type="entry name" value="Transmembrane di-heme cytochromes, Chain C"/>
    <property type="match status" value="1"/>
</dbReference>
<dbReference type="Pfam" id="PF01292">
    <property type="entry name" value="Ni_hydr_CYTB"/>
    <property type="match status" value="1"/>
</dbReference>
<feature type="transmembrane region" description="Helical" evidence="6">
    <location>
        <begin position="169"/>
        <end position="189"/>
    </location>
</feature>
<dbReference type="InterPro" id="IPR051542">
    <property type="entry name" value="Hydrogenase_cytochrome"/>
</dbReference>
<name>Q022B0_SOLUE</name>
<dbReference type="InterPro" id="IPR011577">
    <property type="entry name" value="Cyt_b561_bac/Ni-Hgenase"/>
</dbReference>
<keyword evidence="2" id="KW-1003">Cell membrane</keyword>
<keyword evidence="3 6" id="KW-0812">Transmembrane</keyword>
<dbReference type="GO" id="GO:0020037">
    <property type="term" value="F:heme binding"/>
    <property type="evidence" value="ECO:0007669"/>
    <property type="project" value="TreeGrafter"/>
</dbReference>
<dbReference type="InParanoid" id="Q022B0"/>
<keyword evidence="5 6" id="KW-0472">Membrane</keyword>
<dbReference type="STRING" id="234267.Acid_3216"/>
<evidence type="ECO:0000259" key="7">
    <source>
        <dbReference type="Pfam" id="PF01292"/>
    </source>
</evidence>
<feature type="transmembrane region" description="Helical" evidence="6">
    <location>
        <begin position="125"/>
        <end position="149"/>
    </location>
</feature>
<dbReference type="EMBL" id="CP000473">
    <property type="protein sequence ID" value="ABJ84193.1"/>
    <property type="molecule type" value="Genomic_DNA"/>
</dbReference>
<dbReference type="PANTHER" id="PTHR30485">
    <property type="entry name" value="NI/FE-HYDROGENASE 1 B-TYPE CYTOCHROME SUBUNIT"/>
    <property type="match status" value="1"/>
</dbReference>
<dbReference type="GO" id="GO:0009055">
    <property type="term" value="F:electron transfer activity"/>
    <property type="evidence" value="ECO:0007669"/>
    <property type="project" value="InterPro"/>
</dbReference>
<dbReference type="SUPFAM" id="SSF81342">
    <property type="entry name" value="Transmembrane di-heme cytochromes"/>
    <property type="match status" value="1"/>
</dbReference>
<sequence precursor="true">MRITHWVGTLSFLGLLISGIGILLSHPRFYWGETGGVGTPSLFDLPLPFMLGGPSGWGRYLHFQSAWVFIPNLVVYVATSFASRHFQKDLIPAKGTLSWPQLRRHLFLERPGPDEEHTYNVLQRIAYLMVVFFLFPLLVWTGFAMSPALTSVFPWLVDSLGGHQTARTLHFFVSIALVLFVLVHAAMVWRAGFRRRVGAMITGRVGPAKEDA</sequence>
<protein>
    <recommendedName>
        <fullName evidence="7">Cytochrome b561 bacterial/Ni-hydrogenase domain-containing protein</fullName>
    </recommendedName>
</protein>
<dbReference type="HOGENOM" id="CLU_075520_1_1_0"/>
<dbReference type="GO" id="GO:0022904">
    <property type="term" value="P:respiratory electron transport chain"/>
    <property type="evidence" value="ECO:0007669"/>
    <property type="project" value="InterPro"/>
</dbReference>
<organism evidence="8">
    <name type="scientific">Solibacter usitatus (strain Ellin6076)</name>
    <dbReference type="NCBI Taxonomy" id="234267"/>
    <lineage>
        <taxon>Bacteria</taxon>
        <taxon>Pseudomonadati</taxon>
        <taxon>Acidobacteriota</taxon>
        <taxon>Terriglobia</taxon>
        <taxon>Bryobacterales</taxon>
        <taxon>Solibacteraceae</taxon>
        <taxon>Candidatus Solibacter</taxon>
    </lineage>
</organism>
<gene>
    <name evidence="8" type="ordered locus">Acid_3216</name>
</gene>
<dbReference type="AlphaFoldDB" id="Q022B0"/>
<keyword evidence="4 6" id="KW-1133">Transmembrane helix</keyword>
<evidence type="ECO:0000256" key="3">
    <source>
        <dbReference type="ARBA" id="ARBA00022692"/>
    </source>
</evidence>
<evidence type="ECO:0000256" key="1">
    <source>
        <dbReference type="ARBA" id="ARBA00004651"/>
    </source>
</evidence>
<dbReference type="eggNOG" id="COG4117">
    <property type="taxonomic scope" value="Bacteria"/>
</dbReference>
<evidence type="ECO:0000256" key="2">
    <source>
        <dbReference type="ARBA" id="ARBA00022475"/>
    </source>
</evidence>
<evidence type="ECO:0000256" key="4">
    <source>
        <dbReference type="ARBA" id="ARBA00022989"/>
    </source>
</evidence>
<dbReference type="PANTHER" id="PTHR30485:SF1">
    <property type="entry name" value="CYTOCHROME YDHU-RELATED"/>
    <property type="match status" value="1"/>
</dbReference>
<evidence type="ECO:0000256" key="6">
    <source>
        <dbReference type="SAM" id="Phobius"/>
    </source>
</evidence>